<name>A0A2M7G9Q9_9BACT</name>
<dbReference type="InterPro" id="IPR004358">
    <property type="entry name" value="Sig_transdc_His_kin-like_C"/>
</dbReference>
<reference evidence="8 9" key="1">
    <citation type="submission" date="2017-09" db="EMBL/GenBank/DDBJ databases">
        <title>Depth-based differentiation of microbial function through sediment-hosted aquifers and enrichment of novel symbionts in the deep terrestrial subsurface.</title>
        <authorList>
            <person name="Probst A.J."/>
            <person name="Ladd B."/>
            <person name="Jarett J.K."/>
            <person name="Geller-Mcgrath D.E."/>
            <person name="Sieber C.M."/>
            <person name="Emerson J.B."/>
            <person name="Anantharaman K."/>
            <person name="Thomas B.C."/>
            <person name="Malmstrom R."/>
            <person name="Stieglmeier M."/>
            <person name="Klingl A."/>
            <person name="Woyke T."/>
            <person name="Ryan C.M."/>
            <person name="Banfield J.F."/>
        </authorList>
    </citation>
    <scope>NUCLEOTIDE SEQUENCE [LARGE SCALE GENOMIC DNA]</scope>
    <source>
        <strain evidence="8">CG17_big_fil_post_rev_8_21_14_2_50_48_46</strain>
    </source>
</reference>
<sequence>MREIEINTPVKLDNVQSRLIDLHSALNVLTVIANELNILDLLAGSPPGLERSLKHIQTLKNVFLEDQKALKECEAHLSLAHQEILSDISDFLSTHPDLKTEVDLPLLERNLASLFKILTIRFQELKQRQNDPLQWGEMPIATLRDNLIHVFEAMELNSHGRYHIVYDPKEKQTNDYLIEIEIESPDAPQIKLPLVLQDIMRDLSANARKYSEPGGRVLAQLKQTEHGLCLKVTDQGMGIPEAELEQIVAFGQRASNARERRTMGGGFGLTKAWYFTQRLEGRMWLASGPGEGTCVRIEIPHPTQGDKR</sequence>
<comment type="caution">
    <text evidence="8">The sequence shown here is derived from an EMBL/GenBank/DDBJ whole genome shotgun (WGS) entry which is preliminary data.</text>
</comment>
<dbReference type="Proteomes" id="UP000231019">
    <property type="component" value="Unassembled WGS sequence"/>
</dbReference>
<keyword evidence="4" id="KW-0808">Transferase</keyword>
<dbReference type="GO" id="GO:0016036">
    <property type="term" value="P:cellular response to phosphate starvation"/>
    <property type="evidence" value="ECO:0007669"/>
    <property type="project" value="TreeGrafter"/>
</dbReference>
<comment type="catalytic activity">
    <reaction evidence="1">
        <text>ATP + protein L-histidine = ADP + protein N-phospho-L-histidine.</text>
        <dbReference type="EC" id="2.7.13.3"/>
    </reaction>
</comment>
<dbReference type="GO" id="GO:0000155">
    <property type="term" value="F:phosphorelay sensor kinase activity"/>
    <property type="evidence" value="ECO:0007669"/>
    <property type="project" value="TreeGrafter"/>
</dbReference>
<evidence type="ECO:0000256" key="3">
    <source>
        <dbReference type="ARBA" id="ARBA00022553"/>
    </source>
</evidence>
<dbReference type="EC" id="2.7.13.3" evidence="2"/>
<evidence type="ECO:0000256" key="2">
    <source>
        <dbReference type="ARBA" id="ARBA00012438"/>
    </source>
</evidence>
<accession>A0A2M7G9Q9</accession>
<dbReference type="PRINTS" id="PR00344">
    <property type="entry name" value="BCTRLSENSOR"/>
</dbReference>
<dbReference type="Pfam" id="PF02518">
    <property type="entry name" value="HATPase_c"/>
    <property type="match status" value="1"/>
</dbReference>
<dbReference type="SUPFAM" id="SSF55874">
    <property type="entry name" value="ATPase domain of HSP90 chaperone/DNA topoisomerase II/histidine kinase"/>
    <property type="match status" value="1"/>
</dbReference>
<dbReference type="GO" id="GO:0004721">
    <property type="term" value="F:phosphoprotein phosphatase activity"/>
    <property type="evidence" value="ECO:0007669"/>
    <property type="project" value="TreeGrafter"/>
</dbReference>
<dbReference type="SMART" id="SM00387">
    <property type="entry name" value="HATPase_c"/>
    <property type="match status" value="1"/>
</dbReference>
<keyword evidence="5" id="KW-0418">Kinase</keyword>
<evidence type="ECO:0000259" key="7">
    <source>
        <dbReference type="PROSITE" id="PS50109"/>
    </source>
</evidence>
<feature type="domain" description="Histidine kinase" evidence="7">
    <location>
        <begin position="196"/>
        <end position="303"/>
    </location>
</feature>
<evidence type="ECO:0000256" key="5">
    <source>
        <dbReference type="ARBA" id="ARBA00022777"/>
    </source>
</evidence>
<organism evidence="8 9">
    <name type="scientific">bacterium (Candidatus Blackallbacteria) CG17_big_fil_post_rev_8_21_14_2_50_48_46</name>
    <dbReference type="NCBI Taxonomy" id="2014261"/>
    <lineage>
        <taxon>Bacteria</taxon>
        <taxon>Candidatus Blackallbacteria</taxon>
    </lineage>
</organism>
<evidence type="ECO:0000313" key="9">
    <source>
        <dbReference type="Proteomes" id="UP000231019"/>
    </source>
</evidence>
<evidence type="ECO:0000313" key="8">
    <source>
        <dbReference type="EMBL" id="PIW18855.1"/>
    </source>
</evidence>
<protein>
    <recommendedName>
        <fullName evidence="2">histidine kinase</fullName>
        <ecNumber evidence="2">2.7.13.3</ecNumber>
    </recommendedName>
</protein>
<dbReference type="Gene3D" id="3.30.565.10">
    <property type="entry name" value="Histidine kinase-like ATPase, C-terminal domain"/>
    <property type="match status" value="1"/>
</dbReference>
<dbReference type="InterPro" id="IPR050351">
    <property type="entry name" value="BphY/WalK/GraS-like"/>
</dbReference>
<dbReference type="EMBL" id="PFFQ01000008">
    <property type="protein sequence ID" value="PIW18855.1"/>
    <property type="molecule type" value="Genomic_DNA"/>
</dbReference>
<dbReference type="InterPro" id="IPR003594">
    <property type="entry name" value="HATPase_dom"/>
</dbReference>
<gene>
    <name evidence="8" type="ORF">COW36_03160</name>
</gene>
<keyword evidence="3" id="KW-0597">Phosphoprotein</keyword>
<proteinExistence type="predicted"/>
<dbReference type="GO" id="GO:0005886">
    <property type="term" value="C:plasma membrane"/>
    <property type="evidence" value="ECO:0007669"/>
    <property type="project" value="TreeGrafter"/>
</dbReference>
<evidence type="ECO:0000256" key="1">
    <source>
        <dbReference type="ARBA" id="ARBA00000085"/>
    </source>
</evidence>
<dbReference type="InterPro" id="IPR036890">
    <property type="entry name" value="HATPase_C_sf"/>
</dbReference>
<dbReference type="PANTHER" id="PTHR45453:SF1">
    <property type="entry name" value="PHOSPHATE REGULON SENSOR PROTEIN PHOR"/>
    <property type="match status" value="1"/>
</dbReference>
<evidence type="ECO:0000256" key="6">
    <source>
        <dbReference type="ARBA" id="ARBA00023012"/>
    </source>
</evidence>
<evidence type="ECO:0000256" key="4">
    <source>
        <dbReference type="ARBA" id="ARBA00022679"/>
    </source>
</evidence>
<dbReference type="AlphaFoldDB" id="A0A2M7G9Q9"/>
<dbReference type="PROSITE" id="PS50109">
    <property type="entry name" value="HIS_KIN"/>
    <property type="match status" value="1"/>
</dbReference>
<keyword evidence="6" id="KW-0902">Two-component regulatory system</keyword>
<dbReference type="InterPro" id="IPR005467">
    <property type="entry name" value="His_kinase_dom"/>
</dbReference>
<dbReference type="PANTHER" id="PTHR45453">
    <property type="entry name" value="PHOSPHATE REGULON SENSOR PROTEIN PHOR"/>
    <property type="match status" value="1"/>
</dbReference>